<evidence type="ECO:0000313" key="2">
    <source>
        <dbReference type="Proteomes" id="UP000887159"/>
    </source>
</evidence>
<accession>A0A8X6SDU8</accession>
<dbReference type="AlphaFoldDB" id="A0A8X6SDU8"/>
<gene>
    <name evidence="1" type="primary">NCL1_29590</name>
    <name evidence="1" type="ORF">TNCV_5086221</name>
</gene>
<reference evidence="1" key="1">
    <citation type="submission" date="2020-08" db="EMBL/GenBank/DDBJ databases">
        <title>Multicomponent nature underlies the extraordinary mechanical properties of spider dragline silk.</title>
        <authorList>
            <person name="Kono N."/>
            <person name="Nakamura H."/>
            <person name="Mori M."/>
            <person name="Yoshida Y."/>
            <person name="Ohtoshi R."/>
            <person name="Malay A.D."/>
            <person name="Moran D.A.P."/>
            <person name="Tomita M."/>
            <person name="Numata K."/>
            <person name="Arakawa K."/>
        </authorList>
    </citation>
    <scope>NUCLEOTIDE SEQUENCE</scope>
</reference>
<protein>
    <submittedName>
        <fullName evidence="1">Uncharacterized protein</fullName>
    </submittedName>
</protein>
<keyword evidence="2" id="KW-1185">Reference proteome</keyword>
<dbReference type="EMBL" id="BMAU01021272">
    <property type="protein sequence ID" value="GFY07437.1"/>
    <property type="molecule type" value="Genomic_DNA"/>
</dbReference>
<name>A0A8X6SDU8_TRICX</name>
<evidence type="ECO:0000313" key="1">
    <source>
        <dbReference type="EMBL" id="GFY07437.1"/>
    </source>
</evidence>
<comment type="caution">
    <text evidence="1">The sequence shown here is derived from an EMBL/GenBank/DDBJ whole genome shotgun (WGS) entry which is preliminary data.</text>
</comment>
<dbReference type="GO" id="GO:0003676">
    <property type="term" value="F:nucleic acid binding"/>
    <property type="evidence" value="ECO:0007669"/>
    <property type="project" value="InterPro"/>
</dbReference>
<organism evidence="1 2">
    <name type="scientific">Trichonephila clavipes</name>
    <name type="common">Golden silk orbweaver</name>
    <name type="synonym">Nephila clavipes</name>
    <dbReference type="NCBI Taxonomy" id="2585209"/>
    <lineage>
        <taxon>Eukaryota</taxon>
        <taxon>Metazoa</taxon>
        <taxon>Ecdysozoa</taxon>
        <taxon>Arthropoda</taxon>
        <taxon>Chelicerata</taxon>
        <taxon>Arachnida</taxon>
        <taxon>Araneae</taxon>
        <taxon>Araneomorphae</taxon>
        <taxon>Entelegynae</taxon>
        <taxon>Araneoidea</taxon>
        <taxon>Nephilidae</taxon>
        <taxon>Trichonephila</taxon>
    </lineage>
</organism>
<sequence length="224" mass="24781">MHLDTEVLKKVTNKENLKEKLLELWSSIDTEITKKLIQSMPRRLEAEGENPGGGQGPSTNHTRGLAARRLFRVPPCRKGTIHLQTSMSSPGFEPSLYGIAVSVANHYTGWVTRLYLKEWNKSFSLLVIKTLLKEGFDDMKSVTPTQLSFNLYNATGTSISRVIVAQRLNAVRRPSMSLGAGVGAVATGVDEDPGKHRWEEAIIHPIRHDFLSTTGCRSAAAKDK</sequence>
<dbReference type="Gene3D" id="3.30.420.10">
    <property type="entry name" value="Ribonuclease H-like superfamily/Ribonuclease H"/>
    <property type="match status" value="1"/>
</dbReference>
<proteinExistence type="predicted"/>
<dbReference type="Proteomes" id="UP000887159">
    <property type="component" value="Unassembled WGS sequence"/>
</dbReference>
<dbReference type="InterPro" id="IPR036397">
    <property type="entry name" value="RNaseH_sf"/>
</dbReference>